<dbReference type="EMBL" id="NAJN01000520">
    <property type="protein sequence ID" value="TKA72120.1"/>
    <property type="molecule type" value="Genomic_DNA"/>
</dbReference>
<evidence type="ECO:0000256" key="1">
    <source>
        <dbReference type="SAM" id="MobiDB-lite"/>
    </source>
</evidence>
<evidence type="ECO:0000313" key="2">
    <source>
        <dbReference type="EMBL" id="TKA72120.1"/>
    </source>
</evidence>
<keyword evidence="3" id="KW-1185">Reference proteome</keyword>
<organism evidence="2 3">
    <name type="scientific">Cryomyces minteri</name>
    <dbReference type="NCBI Taxonomy" id="331657"/>
    <lineage>
        <taxon>Eukaryota</taxon>
        <taxon>Fungi</taxon>
        <taxon>Dikarya</taxon>
        <taxon>Ascomycota</taxon>
        <taxon>Pezizomycotina</taxon>
        <taxon>Dothideomycetes</taxon>
        <taxon>Dothideomycetes incertae sedis</taxon>
        <taxon>Cryomyces</taxon>
    </lineage>
</organism>
<proteinExistence type="predicted"/>
<evidence type="ECO:0000313" key="3">
    <source>
        <dbReference type="Proteomes" id="UP000308768"/>
    </source>
</evidence>
<comment type="caution">
    <text evidence="2">The sequence shown here is derived from an EMBL/GenBank/DDBJ whole genome shotgun (WGS) entry which is preliminary data.</text>
</comment>
<reference evidence="2 3" key="1">
    <citation type="submission" date="2017-03" db="EMBL/GenBank/DDBJ databases">
        <title>Genomes of endolithic fungi from Antarctica.</title>
        <authorList>
            <person name="Coleine C."/>
            <person name="Masonjones S."/>
            <person name="Stajich J.E."/>
        </authorList>
    </citation>
    <scope>NUCLEOTIDE SEQUENCE [LARGE SCALE GENOMIC DNA]</scope>
    <source>
        <strain evidence="2 3">CCFEE 5187</strain>
    </source>
</reference>
<feature type="compositionally biased region" description="Polar residues" evidence="1">
    <location>
        <begin position="38"/>
        <end position="56"/>
    </location>
</feature>
<feature type="region of interest" description="Disordered" evidence="1">
    <location>
        <begin position="38"/>
        <end position="77"/>
    </location>
</feature>
<dbReference type="Proteomes" id="UP000308768">
    <property type="component" value="Unassembled WGS sequence"/>
</dbReference>
<gene>
    <name evidence="2" type="ORF">B0A49_14006</name>
</gene>
<name>A0A4U0X6N4_9PEZI</name>
<protein>
    <submittedName>
        <fullName evidence="2">Uncharacterized protein</fullName>
    </submittedName>
</protein>
<sequence>MRLPIQKPSTINPFGGPYAPLSPLPFDLTPTQRITRMSSLVGSTKRASPSEQVQRQSYRRPLSDYSDHAPTGSGIDNLNTGNCYGELDFGMLDRTSSGLVGTPNVNGVTNRVHQVQPDFSLNTPMTTSPHYNGSSSNYMYSRELALLSCQAIRDNALWREGSDRVHIQQMIDMDNSADQWGQSGLPHNYGTGAGTSVMASAWPSFSELVTHYENMPTPSAFPTSPFSQQPRHPVYILEMQHLRRR</sequence>
<accession>A0A4U0X6N4</accession>
<dbReference type="AlphaFoldDB" id="A0A4U0X6N4"/>